<dbReference type="InterPro" id="IPR016568">
    <property type="entry name" value="Sulphur_oxidation_SoxY"/>
</dbReference>
<sequence length="157" mass="16161">MTDASPLHRRALLSHAARVATLLSAAGLWPAAAQAAVPAQAFDAKTLPELARLLGGSTPTESREVSLSGPEVAENGASVTVNFGTTLPGARRLLLLVEKNPSLLAAAFELSDAVEASFVTRLKLGQSSNVYAVALAADGRVLFAQREIRVTLGGCGA</sequence>
<evidence type="ECO:0000313" key="3">
    <source>
        <dbReference type="EMBL" id="GCL64699.1"/>
    </source>
</evidence>
<keyword evidence="1" id="KW-0732">Signal</keyword>
<dbReference type="NCBIfam" id="TIGR04488">
    <property type="entry name" value="SoxY_true_GGCGG"/>
    <property type="match status" value="1"/>
</dbReference>
<comment type="caution">
    <text evidence="3">The sequence shown here is derived from an EMBL/GenBank/DDBJ whole genome shotgun (WGS) entry which is preliminary data.</text>
</comment>
<dbReference type="InterPro" id="IPR006311">
    <property type="entry name" value="TAT_signal"/>
</dbReference>
<keyword evidence="4" id="KW-1185">Reference proteome</keyword>
<feature type="signal peptide" evidence="1">
    <location>
        <begin position="1"/>
        <end position="35"/>
    </location>
</feature>
<dbReference type="PROSITE" id="PS51318">
    <property type="entry name" value="TAT"/>
    <property type="match status" value="1"/>
</dbReference>
<reference evidence="4" key="1">
    <citation type="submission" date="2019-03" db="EMBL/GenBank/DDBJ databases">
        <title>Aquabacterium pictum sp.nov., the first bacteriochlorophyll a-containing freshwater bacterium in the genus Aquabacterium of the class Betaproteobacteria.</title>
        <authorList>
            <person name="Hirose S."/>
            <person name="Tank M."/>
            <person name="Hara E."/>
            <person name="Tamaki H."/>
            <person name="Takaichi S."/>
            <person name="Haruta S."/>
            <person name="Hanada S."/>
        </authorList>
    </citation>
    <scope>NUCLEOTIDE SEQUENCE [LARGE SCALE GENOMIC DNA]</scope>
    <source>
        <strain evidence="4">W35</strain>
    </source>
</reference>
<evidence type="ECO:0000313" key="4">
    <source>
        <dbReference type="Proteomes" id="UP000301751"/>
    </source>
</evidence>
<dbReference type="Proteomes" id="UP000301751">
    <property type="component" value="Unassembled WGS sequence"/>
</dbReference>
<proteinExistence type="predicted"/>
<dbReference type="Pfam" id="PF13501">
    <property type="entry name" value="SoxY"/>
    <property type="match status" value="1"/>
</dbReference>
<dbReference type="InterPro" id="IPR038162">
    <property type="entry name" value="SoxY_sf"/>
</dbReference>
<dbReference type="AlphaFoldDB" id="A0A480ASQ1"/>
<dbReference type="InterPro" id="IPR032711">
    <property type="entry name" value="SoxY"/>
</dbReference>
<evidence type="ECO:0000256" key="1">
    <source>
        <dbReference type="SAM" id="SignalP"/>
    </source>
</evidence>
<accession>A0A480ASQ1</accession>
<dbReference type="RefSeq" id="WP_162520842.1">
    <property type="nucleotide sequence ID" value="NZ_BJCL01000010.1"/>
</dbReference>
<gene>
    <name evidence="3" type="ORF">AQPW35_37800</name>
</gene>
<protein>
    <recommendedName>
        <fullName evidence="2">Ig-like SoxY domain-containing protein</fullName>
    </recommendedName>
</protein>
<dbReference type="PIRSF" id="PIRSF010312">
    <property type="entry name" value="Sulphur_oxidation_SoxY"/>
    <property type="match status" value="1"/>
</dbReference>
<feature type="domain" description="Ig-like SoxY" evidence="2">
    <location>
        <begin position="52"/>
        <end position="155"/>
    </location>
</feature>
<evidence type="ECO:0000259" key="2">
    <source>
        <dbReference type="Pfam" id="PF13501"/>
    </source>
</evidence>
<dbReference type="Gene3D" id="2.60.40.2470">
    <property type="entry name" value="SoxY domain"/>
    <property type="match status" value="1"/>
</dbReference>
<name>A0A480ASQ1_9BURK</name>
<dbReference type="EMBL" id="BJCL01000010">
    <property type="protein sequence ID" value="GCL64699.1"/>
    <property type="molecule type" value="Genomic_DNA"/>
</dbReference>
<feature type="chain" id="PRO_5019813046" description="Ig-like SoxY domain-containing protein" evidence="1">
    <location>
        <begin position="36"/>
        <end position="157"/>
    </location>
</feature>
<organism evidence="3 4">
    <name type="scientific">Pseudaquabacterium pictum</name>
    <dbReference type="NCBI Taxonomy" id="2315236"/>
    <lineage>
        <taxon>Bacteria</taxon>
        <taxon>Pseudomonadati</taxon>
        <taxon>Pseudomonadota</taxon>
        <taxon>Betaproteobacteria</taxon>
        <taxon>Burkholderiales</taxon>
        <taxon>Sphaerotilaceae</taxon>
        <taxon>Pseudaquabacterium</taxon>
    </lineage>
</organism>